<dbReference type="EMBL" id="CP140158">
    <property type="protein sequence ID" value="WQG84502.1"/>
    <property type="molecule type" value="Genomic_DNA"/>
</dbReference>
<dbReference type="PIRSF" id="PIRSF037181">
    <property type="entry name" value="DGC"/>
    <property type="match status" value="1"/>
</dbReference>
<dbReference type="RefSeq" id="WP_018624974.1">
    <property type="nucleotide sequence ID" value="NZ_CP140158.1"/>
</dbReference>
<accession>A0ABZ0X1P1</accession>
<sequence length="123" mass="13227">MATNEKPLVYSCSGCSNLAQTANHIAVTLNEEQKAEMSCIAGVGGNVPSLVKKAKSGRKIIAIDGCHLACAKACLSNHGVTPEQHLVLTEYGYKKRYNQPVSKDTVNDLLIKIRLVAEELSNT</sequence>
<name>A0ABZ0X1P1_9GAMM</name>
<dbReference type="InterPro" id="IPR014958">
    <property type="entry name" value="DGC"/>
</dbReference>
<proteinExistence type="predicted"/>
<evidence type="ECO:0000313" key="1">
    <source>
        <dbReference type="EMBL" id="WQG84502.1"/>
    </source>
</evidence>
<reference evidence="1 2" key="1">
    <citation type="submission" date="2023-11" db="EMBL/GenBank/DDBJ databases">
        <title>MicrobeMod: A computational toolkit for identifying prokaryotic methylation and restriction-modification with nanopore sequencing.</title>
        <authorList>
            <person name="Crits-Christoph A."/>
            <person name="Kang S.C."/>
            <person name="Lee H."/>
            <person name="Ostrov N."/>
        </authorList>
    </citation>
    <scope>NUCLEOTIDE SEQUENCE [LARGE SCALE GENOMIC DNA]</scope>
    <source>
        <strain evidence="1 2">DSMZ 16071</strain>
    </source>
</reference>
<organism evidence="1 2">
    <name type="scientific">Kangiella aquimarina</name>
    <dbReference type="NCBI Taxonomy" id="261965"/>
    <lineage>
        <taxon>Bacteria</taxon>
        <taxon>Pseudomonadati</taxon>
        <taxon>Pseudomonadota</taxon>
        <taxon>Gammaproteobacteria</taxon>
        <taxon>Kangiellales</taxon>
        <taxon>Kangiellaceae</taxon>
        <taxon>Kangiella</taxon>
    </lineage>
</organism>
<evidence type="ECO:0000313" key="2">
    <source>
        <dbReference type="Proteomes" id="UP001324185"/>
    </source>
</evidence>
<dbReference type="Proteomes" id="UP001324185">
    <property type="component" value="Chromosome"/>
</dbReference>
<keyword evidence="2" id="KW-1185">Reference proteome</keyword>
<dbReference type="Pfam" id="PF08859">
    <property type="entry name" value="DGC"/>
    <property type="match status" value="1"/>
</dbReference>
<gene>
    <name evidence="1" type="ORF">SR900_08490</name>
</gene>
<protein>
    <submittedName>
        <fullName evidence="1">Zinc-binding protein</fullName>
    </submittedName>
</protein>